<evidence type="ECO:0000256" key="1">
    <source>
        <dbReference type="SAM" id="MobiDB-lite"/>
    </source>
</evidence>
<dbReference type="EMBL" id="LR796665">
    <property type="protein sequence ID" value="CAB4157426.1"/>
    <property type="molecule type" value="Genomic_DNA"/>
</dbReference>
<name>A0A6J5M8D0_9CAUD</name>
<protein>
    <submittedName>
        <fullName evidence="2">Uncharacterized protein</fullName>
    </submittedName>
</protein>
<organism evidence="2">
    <name type="scientific">uncultured Caudovirales phage</name>
    <dbReference type="NCBI Taxonomy" id="2100421"/>
    <lineage>
        <taxon>Viruses</taxon>
        <taxon>Duplodnaviria</taxon>
        <taxon>Heunggongvirae</taxon>
        <taxon>Uroviricota</taxon>
        <taxon>Caudoviricetes</taxon>
        <taxon>Peduoviridae</taxon>
        <taxon>Maltschvirus</taxon>
        <taxon>Maltschvirus maltsch</taxon>
    </lineage>
</organism>
<sequence>MSVPPDKLMEMMKAQRSPEQPSPMASEASATDQTPPMASPMSTPEPKMGNREGALVNLGLAIDLIEQSLPALGGDSPEGQKALSALKALSGVIGGKRESTNELKQSEILQMLQTLPQAGGATPEGKALAAAPAIPGMQMPGATPQPM</sequence>
<gene>
    <name evidence="2" type="ORF">UFOVP414_53</name>
    <name evidence="3" type="ORF">UFOVP687_3</name>
</gene>
<accession>A0A6J5M8D0</accession>
<evidence type="ECO:0000313" key="2">
    <source>
        <dbReference type="EMBL" id="CAB4141400.1"/>
    </source>
</evidence>
<feature type="region of interest" description="Disordered" evidence="1">
    <location>
        <begin position="117"/>
        <end position="147"/>
    </location>
</feature>
<dbReference type="EMBL" id="LR796389">
    <property type="protein sequence ID" value="CAB4141400.1"/>
    <property type="molecule type" value="Genomic_DNA"/>
</dbReference>
<proteinExistence type="predicted"/>
<evidence type="ECO:0000313" key="3">
    <source>
        <dbReference type="EMBL" id="CAB4157426.1"/>
    </source>
</evidence>
<feature type="compositionally biased region" description="Polar residues" evidence="1">
    <location>
        <begin position="28"/>
        <end position="42"/>
    </location>
</feature>
<feature type="region of interest" description="Disordered" evidence="1">
    <location>
        <begin position="1"/>
        <end position="51"/>
    </location>
</feature>
<reference evidence="2" key="1">
    <citation type="submission" date="2020-04" db="EMBL/GenBank/DDBJ databases">
        <authorList>
            <person name="Chiriac C."/>
            <person name="Salcher M."/>
            <person name="Ghai R."/>
            <person name="Kavagutti S V."/>
        </authorList>
    </citation>
    <scope>NUCLEOTIDE SEQUENCE</scope>
</reference>